<proteinExistence type="predicted"/>
<reference evidence="2 3" key="1">
    <citation type="submission" date="2022-10" db="EMBL/GenBank/DDBJ databases">
        <title>The complete genomes of actinobacterial strains from the NBC collection.</title>
        <authorList>
            <person name="Joergensen T.S."/>
            <person name="Alvarez Arevalo M."/>
            <person name="Sterndorff E.B."/>
            <person name="Faurdal D."/>
            <person name="Vuksanovic O."/>
            <person name="Mourched A.-S."/>
            <person name="Charusanti P."/>
            <person name="Shaw S."/>
            <person name="Blin K."/>
            <person name="Weber T."/>
        </authorList>
    </citation>
    <scope>NUCLEOTIDE SEQUENCE [LARGE SCALE GENOMIC DNA]</scope>
    <source>
        <strain evidence="2 3">NBC_00156</strain>
    </source>
</reference>
<protein>
    <submittedName>
        <fullName evidence="2">Uncharacterized protein</fullName>
    </submittedName>
</protein>
<dbReference type="RefSeq" id="WP_405446560.1">
    <property type="nucleotide sequence ID" value="NZ_CP108164.1"/>
</dbReference>
<name>A0ABZ1KKJ7_STRAH</name>
<dbReference type="EMBL" id="CP108164">
    <property type="protein sequence ID" value="WTQ80573.1"/>
    <property type="molecule type" value="Genomic_DNA"/>
</dbReference>
<evidence type="ECO:0000313" key="3">
    <source>
        <dbReference type="Proteomes" id="UP001622557"/>
    </source>
</evidence>
<gene>
    <name evidence="2" type="ORF">OG350_09720</name>
</gene>
<keyword evidence="3" id="KW-1185">Reference proteome</keyword>
<organism evidence="2 3">
    <name type="scientific">Streptomyces achromogenes</name>
    <dbReference type="NCBI Taxonomy" id="67255"/>
    <lineage>
        <taxon>Bacteria</taxon>
        <taxon>Bacillati</taxon>
        <taxon>Actinomycetota</taxon>
        <taxon>Actinomycetes</taxon>
        <taxon>Kitasatosporales</taxon>
        <taxon>Streptomycetaceae</taxon>
        <taxon>Streptomyces</taxon>
    </lineage>
</organism>
<sequence length="104" mass="11264">MTDTPWYMRSTDSASMRVGNAEANRLRLERIAETASAEADAEAAHLRNAEARGVEIPASMRMAMGFAANSRKAAALVDAVPTDSAQTADNDHLTPIQRITRGYK</sequence>
<accession>A0ABZ1KKJ7</accession>
<evidence type="ECO:0000256" key="1">
    <source>
        <dbReference type="SAM" id="MobiDB-lite"/>
    </source>
</evidence>
<dbReference type="Proteomes" id="UP001622557">
    <property type="component" value="Chromosome"/>
</dbReference>
<evidence type="ECO:0000313" key="2">
    <source>
        <dbReference type="EMBL" id="WTQ80573.1"/>
    </source>
</evidence>
<dbReference type="GeneID" id="97280701"/>
<feature type="region of interest" description="Disordered" evidence="1">
    <location>
        <begin position="83"/>
        <end position="104"/>
    </location>
</feature>